<accession>A0ABN1S4W3</accession>
<dbReference type="SMART" id="SM00448">
    <property type="entry name" value="REC"/>
    <property type="match status" value="1"/>
</dbReference>
<evidence type="ECO:0000256" key="2">
    <source>
        <dbReference type="ARBA" id="ARBA00023015"/>
    </source>
</evidence>
<evidence type="ECO:0000313" key="9">
    <source>
        <dbReference type="Proteomes" id="UP001500033"/>
    </source>
</evidence>
<dbReference type="PANTHER" id="PTHR43214:SF24">
    <property type="entry name" value="TRANSCRIPTIONAL REGULATORY PROTEIN NARL-RELATED"/>
    <property type="match status" value="1"/>
</dbReference>
<name>A0ABN1S4W3_9ACTN</name>
<dbReference type="Proteomes" id="UP001500033">
    <property type="component" value="Unassembled WGS sequence"/>
</dbReference>
<feature type="modified residue" description="4-aspartylphosphate" evidence="5">
    <location>
        <position position="58"/>
    </location>
</feature>
<feature type="domain" description="Response regulatory" evidence="7">
    <location>
        <begin position="7"/>
        <end position="123"/>
    </location>
</feature>
<keyword evidence="9" id="KW-1185">Reference proteome</keyword>
<dbReference type="InterPro" id="IPR039420">
    <property type="entry name" value="WalR-like"/>
</dbReference>
<dbReference type="InterPro" id="IPR011006">
    <property type="entry name" value="CheY-like_superfamily"/>
</dbReference>
<keyword evidence="1 5" id="KW-0597">Phosphoprotein</keyword>
<evidence type="ECO:0000256" key="1">
    <source>
        <dbReference type="ARBA" id="ARBA00022553"/>
    </source>
</evidence>
<dbReference type="PRINTS" id="PR00038">
    <property type="entry name" value="HTHLUXR"/>
</dbReference>
<proteinExistence type="predicted"/>
<dbReference type="CDD" id="cd17535">
    <property type="entry name" value="REC_NarL-like"/>
    <property type="match status" value="1"/>
</dbReference>
<evidence type="ECO:0000256" key="4">
    <source>
        <dbReference type="ARBA" id="ARBA00023163"/>
    </source>
</evidence>
<feature type="domain" description="HTH luxR-type" evidence="6">
    <location>
        <begin position="156"/>
        <end position="221"/>
    </location>
</feature>
<dbReference type="CDD" id="cd06170">
    <property type="entry name" value="LuxR_C_like"/>
    <property type="match status" value="1"/>
</dbReference>
<organism evidence="8 9">
    <name type="scientific">Streptomyces rhizosphaericus</name>
    <dbReference type="NCBI Taxonomy" id="114699"/>
    <lineage>
        <taxon>Bacteria</taxon>
        <taxon>Bacillati</taxon>
        <taxon>Actinomycetota</taxon>
        <taxon>Actinomycetes</taxon>
        <taxon>Kitasatosporales</taxon>
        <taxon>Streptomycetaceae</taxon>
        <taxon>Streptomyces</taxon>
        <taxon>Streptomyces violaceusniger group</taxon>
    </lineage>
</organism>
<reference evidence="8 9" key="1">
    <citation type="journal article" date="2019" name="Int. J. Syst. Evol. Microbiol.">
        <title>The Global Catalogue of Microorganisms (GCM) 10K type strain sequencing project: providing services to taxonomists for standard genome sequencing and annotation.</title>
        <authorList>
            <consortium name="The Broad Institute Genomics Platform"/>
            <consortium name="The Broad Institute Genome Sequencing Center for Infectious Disease"/>
            <person name="Wu L."/>
            <person name="Ma J."/>
        </authorList>
    </citation>
    <scope>NUCLEOTIDE SEQUENCE [LARGE SCALE GENOMIC DNA]</scope>
    <source>
        <strain evidence="8 9">JCM 11445</strain>
    </source>
</reference>
<dbReference type="PANTHER" id="PTHR43214">
    <property type="entry name" value="TWO-COMPONENT RESPONSE REGULATOR"/>
    <property type="match status" value="1"/>
</dbReference>
<sequence length="227" mass="24339">MTAITVRLLLADDETMIRAGVRAILAADSEIDVIAEAENGSEAVALALQHRPDVVLMDIRMPVMDGLVATAEIKRQAPDVSVLILTTFSEHEYVAQALGDGASGFMLKSGDPCELLSGVHAAARGAAYLSAKVATRIIAELNRGSSGQRMERRAASRERVEGLTERERQVLAFVGRGMSNAEIAKRLYVVEGTVKSYVSSILTELGVRNRVQAAIIAYETGLVDEGQ</sequence>
<dbReference type="PROSITE" id="PS50110">
    <property type="entry name" value="RESPONSE_REGULATORY"/>
    <property type="match status" value="1"/>
</dbReference>
<dbReference type="InterPro" id="IPR016032">
    <property type="entry name" value="Sig_transdc_resp-reg_C-effctor"/>
</dbReference>
<dbReference type="Pfam" id="PF00072">
    <property type="entry name" value="Response_reg"/>
    <property type="match status" value="1"/>
</dbReference>
<dbReference type="SUPFAM" id="SSF52172">
    <property type="entry name" value="CheY-like"/>
    <property type="match status" value="1"/>
</dbReference>
<dbReference type="PROSITE" id="PS50043">
    <property type="entry name" value="HTH_LUXR_2"/>
    <property type="match status" value="1"/>
</dbReference>
<evidence type="ECO:0000259" key="7">
    <source>
        <dbReference type="PROSITE" id="PS50110"/>
    </source>
</evidence>
<evidence type="ECO:0000259" key="6">
    <source>
        <dbReference type="PROSITE" id="PS50043"/>
    </source>
</evidence>
<gene>
    <name evidence="8" type="ORF">GCM10009576_019260</name>
</gene>
<keyword evidence="2" id="KW-0805">Transcription regulation</keyword>
<comment type="caution">
    <text evidence="8">The sequence shown here is derived from an EMBL/GenBank/DDBJ whole genome shotgun (WGS) entry which is preliminary data.</text>
</comment>
<dbReference type="SMART" id="SM00421">
    <property type="entry name" value="HTH_LUXR"/>
    <property type="match status" value="1"/>
</dbReference>
<dbReference type="SUPFAM" id="SSF46894">
    <property type="entry name" value="C-terminal effector domain of the bipartite response regulators"/>
    <property type="match status" value="1"/>
</dbReference>
<evidence type="ECO:0000256" key="5">
    <source>
        <dbReference type="PROSITE-ProRule" id="PRU00169"/>
    </source>
</evidence>
<dbReference type="EMBL" id="BAAAIE010000008">
    <property type="protein sequence ID" value="GAA0973550.1"/>
    <property type="molecule type" value="Genomic_DNA"/>
</dbReference>
<keyword evidence="4" id="KW-0804">Transcription</keyword>
<dbReference type="InterPro" id="IPR058245">
    <property type="entry name" value="NreC/VraR/RcsB-like_REC"/>
</dbReference>
<dbReference type="Gene3D" id="3.40.50.2300">
    <property type="match status" value="1"/>
</dbReference>
<evidence type="ECO:0000256" key="3">
    <source>
        <dbReference type="ARBA" id="ARBA00023125"/>
    </source>
</evidence>
<dbReference type="InterPro" id="IPR001789">
    <property type="entry name" value="Sig_transdc_resp-reg_receiver"/>
</dbReference>
<protein>
    <submittedName>
        <fullName evidence="8">Response regulator transcription factor</fullName>
    </submittedName>
</protein>
<dbReference type="Pfam" id="PF00196">
    <property type="entry name" value="GerE"/>
    <property type="match status" value="1"/>
</dbReference>
<evidence type="ECO:0000313" key="8">
    <source>
        <dbReference type="EMBL" id="GAA0973550.1"/>
    </source>
</evidence>
<dbReference type="InterPro" id="IPR000792">
    <property type="entry name" value="Tscrpt_reg_LuxR_C"/>
</dbReference>
<keyword evidence="3" id="KW-0238">DNA-binding</keyword>